<dbReference type="Pfam" id="PF00271">
    <property type="entry name" value="Helicase_C"/>
    <property type="match status" value="1"/>
</dbReference>
<evidence type="ECO:0000313" key="3">
    <source>
        <dbReference type="EMBL" id="VEG47494.1"/>
    </source>
</evidence>
<name>A0A3S4RG34_MYCCI</name>
<dbReference type="GO" id="GO:0005829">
    <property type="term" value="C:cytosol"/>
    <property type="evidence" value="ECO:0007669"/>
    <property type="project" value="TreeGrafter"/>
</dbReference>
<dbReference type="PROSITE" id="PS51194">
    <property type="entry name" value="HELICASE_CTER"/>
    <property type="match status" value="1"/>
</dbReference>
<evidence type="ECO:0000313" key="4">
    <source>
        <dbReference type="Proteomes" id="UP000282551"/>
    </source>
</evidence>
<feature type="domain" description="Helicase ATP-binding" evidence="1">
    <location>
        <begin position="139"/>
        <end position="319"/>
    </location>
</feature>
<dbReference type="Pfam" id="PF04851">
    <property type="entry name" value="ResIII"/>
    <property type="match status" value="1"/>
</dbReference>
<dbReference type="GO" id="GO:0009035">
    <property type="term" value="F:type I site-specific deoxyribonuclease activity"/>
    <property type="evidence" value="ECO:0007669"/>
    <property type="project" value="UniProtKB-EC"/>
</dbReference>
<dbReference type="InterPro" id="IPR006935">
    <property type="entry name" value="Helicase/UvrB_N"/>
</dbReference>
<dbReference type="SUPFAM" id="SSF52540">
    <property type="entry name" value="P-loop containing nucleoside triphosphate hydrolases"/>
    <property type="match status" value="1"/>
</dbReference>
<dbReference type="PROSITE" id="PS51192">
    <property type="entry name" value="HELICASE_ATP_BIND_1"/>
    <property type="match status" value="1"/>
</dbReference>
<dbReference type="SMART" id="SM00490">
    <property type="entry name" value="HELICc"/>
    <property type="match status" value="1"/>
</dbReference>
<dbReference type="GO" id="GO:0005524">
    <property type="term" value="F:ATP binding"/>
    <property type="evidence" value="ECO:0007669"/>
    <property type="project" value="InterPro"/>
</dbReference>
<dbReference type="AlphaFoldDB" id="A0A3S4RG34"/>
<dbReference type="PANTHER" id="PTHR47396:SF1">
    <property type="entry name" value="ATP-DEPENDENT HELICASE IRC3-RELATED"/>
    <property type="match status" value="1"/>
</dbReference>
<dbReference type="EMBL" id="LR134355">
    <property type="protein sequence ID" value="VEG47494.1"/>
    <property type="molecule type" value="Genomic_DNA"/>
</dbReference>
<dbReference type="SMART" id="SM00487">
    <property type="entry name" value="DEXDc"/>
    <property type="match status" value="1"/>
</dbReference>
<evidence type="ECO:0000259" key="1">
    <source>
        <dbReference type="PROSITE" id="PS51192"/>
    </source>
</evidence>
<organism evidence="3 4">
    <name type="scientific">Mycolicibacterium chitae</name>
    <name type="common">Mycobacterium chitae</name>
    <dbReference type="NCBI Taxonomy" id="1792"/>
    <lineage>
        <taxon>Bacteria</taxon>
        <taxon>Bacillati</taxon>
        <taxon>Actinomycetota</taxon>
        <taxon>Actinomycetes</taxon>
        <taxon>Mycobacteriales</taxon>
        <taxon>Mycobacteriaceae</taxon>
        <taxon>Mycolicibacterium</taxon>
    </lineage>
</organism>
<dbReference type="InterPro" id="IPR027417">
    <property type="entry name" value="P-loop_NTPase"/>
</dbReference>
<keyword evidence="3" id="KW-0378">Hydrolase</keyword>
<dbReference type="InterPro" id="IPR050742">
    <property type="entry name" value="Helicase_Restrict-Modif_Enz"/>
</dbReference>
<dbReference type="GO" id="GO:0003677">
    <property type="term" value="F:DNA binding"/>
    <property type="evidence" value="ECO:0007669"/>
    <property type="project" value="InterPro"/>
</dbReference>
<dbReference type="Gene3D" id="3.40.50.300">
    <property type="entry name" value="P-loop containing nucleotide triphosphate hydrolases"/>
    <property type="match status" value="2"/>
</dbReference>
<proteinExistence type="predicted"/>
<accession>A0A3S4RG34</accession>
<dbReference type="EC" id="3.1.21.3" evidence="3"/>
<dbReference type="InterPro" id="IPR014001">
    <property type="entry name" value="Helicase_ATP-bd"/>
</dbReference>
<keyword evidence="4" id="KW-1185">Reference proteome</keyword>
<protein>
    <submittedName>
        <fullName evidence="3">Type III restriction enzyme</fullName>
        <ecNumber evidence="3">3.1.21.3</ecNumber>
    </submittedName>
</protein>
<reference evidence="3 4" key="1">
    <citation type="submission" date="2018-12" db="EMBL/GenBank/DDBJ databases">
        <authorList>
            <consortium name="Pathogen Informatics"/>
        </authorList>
    </citation>
    <scope>NUCLEOTIDE SEQUENCE [LARGE SCALE GENOMIC DNA]</scope>
    <source>
        <strain evidence="3 4">NCTC10485</strain>
    </source>
</reference>
<dbReference type="PANTHER" id="PTHR47396">
    <property type="entry name" value="TYPE I RESTRICTION ENZYME ECOKI R PROTEIN"/>
    <property type="match status" value="1"/>
</dbReference>
<sequence>MAAAERETTPPKTLRLTDDGVYELLVELAGPDLLSDRELRRLIAAHSHPRILAKLHEYPSSMRGSGSDRSNANAVAQRKWHPGKSWARFFVKTINMPPAFAGSRGTISVPDMLEVEPCVKLPTLVDFQIELFEKLVNVLDGPEDANRAILTLPTGAGKTRTAVEALLKWRQTREDRPRILWIAHSDELCEQAVQAIREVWFDLGHGNYPFRETLTIGRLWANKNAVPSECGVVVSSVQKLHARGTLARDQLENLQDSLGVVVIDEAHRALAPSYGDVLNALGFNFRQKRARSALIGLTATPRRTSEDETRRLRRRFHNNILNAPSLGADPLQTLRGRGVLARIEEESLDYDADRIELSTTRAYADHYEVFDDVHPEVLTKLGEEHRRNRRLIERLMKLDPAWPVLVFACSVQHAQALSSLLRRRGRSSGCVLGTTRPATRRAIIERFRNNELSVLCNYGVLTTGFDAPSVRCVVVARPTTSNVLYEQMVGRGMRGPAFGGTEKCLIIDVEDNIRWRNRPATVHYSGLEEEMRYAR</sequence>
<gene>
    <name evidence="3" type="ORF">NCTC10485_01775</name>
</gene>
<dbReference type="InterPro" id="IPR001650">
    <property type="entry name" value="Helicase_C-like"/>
</dbReference>
<feature type="domain" description="Helicase C-terminal" evidence="2">
    <location>
        <begin position="390"/>
        <end position="535"/>
    </location>
</feature>
<dbReference type="Proteomes" id="UP000282551">
    <property type="component" value="Chromosome"/>
</dbReference>
<evidence type="ECO:0000259" key="2">
    <source>
        <dbReference type="PROSITE" id="PS51194"/>
    </source>
</evidence>